<proteinExistence type="predicted"/>
<organism evidence="1 2">
    <name type="scientific">Psychroflexus sediminis</name>
    <dbReference type="NCBI Taxonomy" id="470826"/>
    <lineage>
        <taxon>Bacteria</taxon>
        <taxon>Pseudomonadati</taxon>
        <taxon>Bacteroidota</taxon>
        <taxon>Flavobacteriia</taxon>
        <taxon>Flavobacteriales</taxon>
        <taxon>Flavobacteriaceae</taxon>
        <taxon>Psychroflexus</taxon>
    </lineage>
</organism>
<keyword evidence="2" id="KW-1185">Reference proteome</keyword>
<evidence type="ECO:0008006" key="3">
    <source>
        <dbReference type="Google" id="ProtNLM"/>
    </source>
</evidence>
<protein>
    <recommendedName>
        <fullName evidence="3">CDP-Glycerol:Poly(Glycerophosphate) glycerophosphotransferase</fullName>
    </recommendedName>
</protein>
<gene>
    <name evidence="1" type="ORF">SAMN04488027_11811</name>
</gene>
<sequence length="450" mass="53632">MPDGVGIKNYIYANVFNDLDKSVTLLHKFKTETLKDFEIDDQIKFQHLRNYKETFFEKYYREKIHLSRLKYNASLKSNSSILSNYMPKKNKLSHKLFYSIVEISTRKNISKNHIHWLEKRYEKLLRKSRVYKEYYHFFKKHESSKLFCTHQRAIIAAPIFAAAKDAGIETITAIYSWDNLPKARLALRADKYIVWSPYMKNELKAYYPEIKNHQIKVFGTPQFEFHYDKSLLWTREKLAAYYHLDMNKKWLCFSGDDKTTSPFDQHYLKDIAKILSENELVNQWQILLRPVPVEGFDKYQEVIDQYPHLIKKTGAAWKLSSEWSDAYPKKEDLSVLSSLCEHADAVINVGSTMALDFGMHQKPAIYINYEAKENSYWSIKRIYKFQHFRSMENIEPVVWLDSPEQIIEILNNLDNYKQRTKKDMELWCEKIIPFNLRLESSQLIENELNI</sequence>
<dbReference type="STRING" id="470826.SAMN04488027_11811"/>
<reference evidence="1 2" key="1">
    <citation type="submission" date="2016-10" db="EMBL/GenBank/DDBJ databases">
        <authorList>
            <person name="de Groot N.N."/>
        </authorList>
    </citation>
    <scope>NUCLEOTIDE SEQUENCE [LARGE SCALE GENOMIC DNA]</scope>
    <source>
        <strain evidence="1 2">DSM 19803</strain>
    </source>
</reference>
<dbReference type="Proteomes" id="UP000199296">
    <property type="component" value="Unassembled WGS sequence"/>
</dbReference>
<dbReference type="EMBL" id="FNCW01000018">
    <property type="protein sequence ID" value="SDH03503.1"/>
    <property type="molecule type" value="Genomic_DNA"/>
</dbReference>
<accession>A0A1G7Z459</accession>
<dbReference type="AlphaFoldDB" id="A0A1G7Z459"/>
<evidence type="ECO:0000313" key="2">
    <source>
        <dbReference type="Proteomes" id="UP000199296"/>
    </source>
</evidence>
<evidence type="ECO:0000313" key="1">
    <source>
        <dbReference type="EMBL" id="SDH03503.1"/>
    </source>
</evidence>
<name>A0A1G7Z459_9FLAO</name>